<reference evidence="12" key="1">
    <citation type="submission" date="2016-11" db="UniProtKB">
        <authorList>
            <consortium name="WormBaseParasite"/>
        </authorList>
    </citation>
    <scope>IDENTIFICATION</scope>
</reference>
<feature type="domain" description="MATH" evidence="9">
    <location>
        <begin position="167"/>
        <end position="318"/>
    </location>
</feature>
<keyword evidence="2" id="KW-0963">Cytoplasm</keyword>
<feature type="zinc finger region" description="TRAF-type" evidence="7">
    <location>
        <begin position="2"/>
        <end position="44"/>
    </location>
</feature>
<evidence type="ECO:0000259" key="10">
    <source>
        <dbReference type="PROSITE" id="PS50145"/>
    </source>
</evidence>
<evidence type="ECO:0000256" key="5">
    <source>
        <dbReference type="ARBA" id="ARBA00022771"/>
    </source>
</evidence>
<evidence type="ECO:0000256" key="4">
    <source>
        <dbReference type="ARBA" id="ARBA00022737"/>
    </source>
</evidence>
<feature type="domain" description="TRAF-type" evidence="10">
    <location>
        <begin position="2"/>
        <end position="44"/>
    </location>
</feature>
<dbReference type="AlphaFoldDB" id="A0A1I8I1S7"/>
<keyword evidence="5 7" id="KW-0863">Zinc-finger</keyword>
<dbReference type="InterPro" id="IPR008974">
    <property type="entry name" value="TRAF-like"/>
</dbReference>
<dbReference type="Pfam" id="PF21355">
    <property type="entry name" value="TRAF-mep_MATH"/>
    <property type="match status" value="1"/>
</dbReference>
<dbReference type="CDD" id="cd00270">
    <property type="entry name" value="MATH_TRAF_C"/>
    <property type="match status" value="1"/>
</dbReference>
<dbReference type="PIRSF" id="PIRSF015614">
    <property type="entry name" value="TRAF"/>
    <property type="match status" value="1"/>
</dbReference>
<accession>A0A1I8I1S7</accession>
<organism evidence="11 12">
    <name type="scientific">Macrostomum lignano</name>
    <dbReference type="NCBI Taxonomy" id="282301"/>
    <lineage>
        <taxon>Eukaryota</taxon>
        <taxon>Metazoa</taxon>
        <taxon>Spiralia</taxon>
        <taxon>Lophotrochozoa</taxon>
        <taxon>Platyhelminthes</taxon>
        <taxon>Rhabditophora</taxon>
        <taxon>Macrostomorpha</taxon>
        <taxon>Macrostomida</taxon>
        <taxon>Macrostomidae</taxon>
        <taxon>Macrostomum</taxon>
    </lineage>
</organism>
<feature type="zinc finger region" description="TRAF-type" evidence="7">
    <location>
        <begin position="56"/>
        <end position="112"/>
    </location>
</feature>
<dbReference type="GO" id="GO:0043122">
    <property type="term" value="P:regulation of canonical NF-kappaB signal transduction"/>
    <property type="evidence" value="ECO:0007669"/>
    <property type="project" value="TreeGrafter"/>
</dbReference>
<keyword evidence="3 7" id="KW-0479">Metal-binding</keyword>
<dbReference type="InterPro" id="IPR002083">
    <property type="entry name" value="MATH/TRAF_dom"/>
</dbReference>
<dbReference type="InterPro" id="IPR013083">
    <property type="entry name" value="Znf_RING/FYVE/PHD"/>
</dbReference>
<evidence type="ECO:0000256" key="8">
    <source>
        <dbReference type="SAM" id="Coils"/>
    </source>
</evidence>
<comment type="subcellular location">
    <subcellularLocation>
        <location evidence="1">Cytoplasm</location>
    </subcellularLocation>
</comment>
<keyword evidence="6 7" id="KW-0862">Zinc</keyword>
<dbReference type="FunFam" id="2.60.210.10:FF:000017">
    <property type="entry name" value="TNF receptor-associated factor"/>
    <property type="match status" value="1"/>
</dbReference>
<dbReference type="WBParaSite" id="maker-uti_cns_0009352-snap-gene-0.6-mRNA-1">
    <property type="protein sequence ID" value="maker-uti_cns_0009352-snap-gene-0.6-mRNA-1"/>
    <property type="gene ID" value="maker-uti_cns_0009352-snap-gene-0.6"/>
</dbReference>
<protein>
    <submittedName>
        <fullName evidence="12">TNF receptor-associated factor</fullName>
    </submittedName>
</protein>
<feature type="domain" description="TRAF-type" evidence="10">
    <location>
        <begin position="56"/>
        <end position="112"/>
    </location>
</feature>
<dbReference type="PROSITE" id="PS50144">
    <property type="entry name" value="MATH"/>
    <property type="match status" value="1"/>
</dbReference>
<dbReference type="InterPro" id="IPR001293">
    <property type="entry name" value="Znf_TRAF"/>
</dbReference>
<dbReference type="InterPro" id="IPR012227">
    <property type="entry name" value="TNF_rcpt-assoc_TRAF_met"/>
</dbReference>
<evidence type="ECO:0000256" key="3">
    <source>
        <dbReference type="ARBA" id="ARBA00022723"/>
    </source>
</evidence>
<dbReference type="PROSITE" id="PS50145">
    <property type="entry name" value="ZF_TRAF"/>
    <property type="match status" value="2"/>
</dbReference>
<keyword evidence="11" id="KW-1185">Reference proteome</keyword>
<dbReference type="Gene3D" id="3.30.40.10">
    <property type="entry name" value="Zinc/RING finger domain, C3HC4 (zinc finger)"/>
    <property type="match status" value="2"/>
</dbReference>
<dbReference type="GO" id="GO:0005737">
    <property type="term" value="C:cytoplasm"/>
    <property type="evidence" value="ECO:0007669"/>
    <property type="project" value="UniProtKB-SubCell"/>
</dbReference>
<keyword evidence="8" id="KW-0175">Coiled coil</keyword>
<evidence type="ECO:0000256" key="2">
    <source>
        <dbReference type="ARBA" id="ARBA00022490"/>
    </source>
</evidence>
<dbReference type="PANTHER" id="PTHR10131">
    <property type="entry name" value="TNF RECEPTOR ASSOCIATED FACTOR"/>
    <property type="match status" value="1"/>
</dbReference>
<dbReference type="GO" id="GO:0042981">
    <property type="term" value="P:regulation of apoptotic process"/>
    <property type="evidence" value="ECO:0007669"/>
    <property type="project" value="InterPro"/>
</dbReference>
<dbReference type="GO" id="GO:0007165">
    <property type="term" value="P:signal transduction"/>
    <property type="evidence" value="ECO:0007669"/>
    <property type="project" value="InterPro"/>
</dbReference>
<evidence type="ECO:0000256" key="1">
    <source>
        <dbReference type="ARBA" id="ARBA00004496"/>
    </source>
</evidence>
<sequence>PHLESCDRMHTVCPMRCGAEFEKRFQQKHRDEDCPKRQVICQFCELSMLAETESEHLDACPKFPVPCPNKCSKKEVTRETLQEHLDSDCLQQSQPCPFANYGCAHTGKKQELPAHLKENQITHMELLCVAVKRSEEARNEKERLAAELTKKLAGIERRIACLEKLYGPQLVWRIDSYQERLAEAKSGKKTTLFSPPFLTHRYGYKLILSTCLYGDGQGRGEYMSVFLSICKSENDPLLIWPFGHRVTIWLLDQCEDVKARRHISYSLKPNTCKENRPFLGRPIGERNASFGAVKFVRLETLNTLDYIKDDSMFLKVQVDCEALVSL</sequence>
<evidence type="ECO:0000259" key="9">
    <source>
        <dbReference type="PROSITE" id="PS50144"/>
    </source>
</evidence>
<feature type="coiled-coil region" evidence="8">
    <location>
        <begin position="131"/>
        <end position="165"/>
    </location>
</feature>
<dbReference type="GO" id="GO:0008270">
    <property type="term" value="F:zinc ion binding"/>
    <property type="evidence" value="ECO:0007669"/>
    <property type="project" value="UniProtKB-KW"/>
</dbReference>
<proteinExistence type="predicted"/>
<dbReference type="PANTHER" id="PTHR10131:SF151">
    <property type="entry name" value="TNF RECEPTOR ASSOCIATED FACTOR (TRAF) HOMOLOG"/>
    <property type="match status" value="1"/>
</dbReference>
<dbReference type="FunFam" id="3.30.40.10:FF:000121">
    <property type="entry name" value="TNF receptor-associated factor"/>
    <property type="match status" value="1"/>
</dbReference>
<keyword evidence="4" id="KW-0677">Repeat</keyword>
<evidence type="ECO:0000313" key="12">
    <source>
        <dbReference type="WBParaSite" id="maker-uti_cns_0009352-snap-gene-0.6-mRNA-1"/>
    </source>
</evidence>
<dbReference type="SMART" id="SM00061">
    <property type="entry name" value="MATH"/>
    <property type="match status" value="1"/>
</dbReference>
<evidence type="ECO:0000256" key="6">
    <source>
        <dbReference type="ARBA" id="ARBA00022833"/>
    </source>
</evidence>
<dbReference type="Pfam" id="PF02176">
    <property type="entry name" value="zf-TRAF"/>
    <property type="match status" value="1"/>
</dbReference>
<dbReference type="Gene3D" id="2.60.210.10">
    <property type="entry name" value="Apoptosis, Tumor Necrosis Factor Receptor Associated Protein 2, Chain A"/>
    <property type="match status" value="1"/>
</dbReference>
<evidence type="ECO:0000256" key="7">
    <source>
        <dbReference type="PROSITE-ProRule" id="PRU00207"/>
    </source>
</evidence>
<dbReference type="Proteomes" id="UP000095280">
    <property type="component" value="Unplaced"/>
</dbReference>
<dbReference type="SUPFAM" id="SSF49599">
    <property type="entry name" value="TRAF domain-like"/>
    <property type="match status" value="2"/>
</dbReference>
<dbReference type="InterPro" id="IPR049342">
    <property type="entry name" value="TRAF1-6_MATH_dom"/>
</dbReference>
<name>A0A1I8I1S7_9PLAT</name>
<evidence type="ECO:0000313" key="11">
    <source>
        <dbReference type="Proteomes" id="UP000095280"/>
    </source>
</evidence>